<feature type="active site" description="Proton donor" evidence="5">
    <location>
        <position position="365"/>
    </location>
</feature>
<feature type="compositionally biased region" description="Low complexity" evidence="8">
    <location>
        <begin position="950"/>
        <end position="969"/>
    </location>
</feature>
<feature type="signal peptide" evidence="9">
    <location>
        <begin position="1"/>
        <end position="18"/>
    </location>
</feature>
<evidence type="ECO:0000256" key="5">
    <source>
        <dbReference type="PIRSR" id="PIRSR601382-1"/>
    </source>
</evidence>
<dbReference type="PANTHER" id="PTHR45679">
    <property type="entry name" value="ER DEGRADATION-ENHANCING ALPHA-MANNOSIDASE-LIKE PROTEIN 2"/>
    <property type="match status" value="1"/>
</dbReference>
<evidence type="ECO:0000256" key="8">
    <source>
        <dbReference type="SAM" id="MobiDB-lite"/>
    </source>
</evidence>
<dbReference type="InterPro" id="IPR003137">
    <property type="entry name" value="PA_domain"/>
</dbReference>
<protein>
    <recommendedName>
        <fullName evidence="7">alpha-1,2-Mannosidase</fullName>
        <ecNumber evidence="7">3.2.1.-</ecNumber>
    </recommendedName>
</protein>
<feature type="active site" description="Proton donor" evidence="5">
    <location>
        <position position="121"/>
    </location>
</feature>
<dbReference type="GO" id="GO:0004571">
    <property type="term" value="F:mannosyl-oligosaccharide 1,2-alpha-mannosidase activity"/>
    <property type="evidence" value="ECO:0007669"/>
    <property type="project" value="InterPro"/>
</dbReference>
<evidence type="ECO:0000256" key="6">
    <source>
        <dbReference type="PIRSR" id="PIRSR601382-2"/>
    </source>
</evidence>
<dbReference type="Proteomes" id="UP000663870">
    <property type="component" value="Unassembled WGS sequence"/>
</dbReference>
<feature type="compositionally biased region" description="Basic and acidic residues" evidence="8">
    <location>
        <begin position="970"/>
        <end position="986"/>
    </location>
</feature>
<reference evidence="11" key="1">
    <citation type="submission" date="2021-02" db="EMBL/GenBank/DDBJ databases">
        <authorList>
            <person name="Nowell W R."/>
        </authorList>
    </citation>
    <scope>NUCLEOTIDE SEQUENCE</scope>
</reference>
<comment type="subcellular location">
    <subcellularLocation>
        <location evidence="1">Endoplasmic reticulum</location>
    </subcellularLocation>
</comment>
<keyword evidence="13" id="KW-1185">Reference proteome</keyword>
<dbReference type="EMBL" id="CAJOBD010000195">
    <property type="protein sequence ID" value="CAF3609855.1"/>
    <property type="molecule type" value="Genomic_DNA"/>
</dbReference>
<evidence type="ECO:0000313" key="12">
    <source>
        <dbReference type="EMBL" id="CAF3609855.1"/>
    </source>
</evidence>
<name>A0A813SNW4_9BILA</name>
<keyword evidence="6" id="KW-0106">Calcium</keyword>
<dbReference type="Gene3D" id="3.50.30.30">
    <property type="match status" value="1"/>
</dbReference>
<comment type="similarity">
    <text evidence="2 7">Belongs to the glycosyl hydrolase 47 family.</text>
</comment>
<organism evidence="11 13">
    <name type="scientific">Rotaria sordida</name>
    <dbReference type="NCBI Taxonomy" id="392033"/>
    <lineage>
        <taxon>Eukaryota</taxon>
        <taxon>Metazoa</taxon>
        <taxon>Spiralia</taxon>
        <taxon>Gnathifera</taxon>
        <taxon>Rotifera</taxon>
        <taxon>Eurotatoria</taxon>
        <taxon>Bdelloidea</taxon>
        <taxon>Philodinida</taxon>
        <taxon>Philodinidae</taxon>
        <taxon>Rotaria</taxon>
    </lineage>
</organism>
<proteinExistence type="inferred from homology"/>
<feature type="domain" description="PA" evidence="10">
    <location>
        <begin position="693"/>
        <end position="774"/>
    </location>
</feature>
<evidence type="ECO:0000256" key="9">
    <source>
        <dbReference type="SAM" id="SignalP"/>
    </source>
</evidence>
<evidence type="ECO:0000256" key="3">
    <source>
        <dbReference type="ARBA" id="ARBA00022824"/>
    </source>
</evidence>
<dbReference type="InterPro" id="IPR036026">
    <property type="entry name" value="Seven-hairpin_glycosidases"/>
</dbReference>
<feature type="active site" evidence="5">
    <location>
        <position position="269"/>
    </location>
</feature>
<feature type="binding site" evidence="6">
    <location>
        <position position="469"/>
    </location>
    <ligand>
        <name>Ca(2+)</name>
        <dbReference type="ChEBI" id="CHEBI:29108"/>
    </ligand>
</feature>
<dbReference type="EMBL" id="CAJNOL010000056">
    <property type="protein sequence ID" value="CAF0798437.1"/>
    <property type="molecule type" value="Genomic_DNA"/>
</dbReference>
<dbReference type="GO" id="GO:0005975">
    <property type="term" value="P:carbohydrate metabolic process"/>
    <property type="evidence" value="ECO:0007669"/>
    <property type="project" value="InterPro"/>
</dbReference>
<feature type="chain" id="PRO_5035597809" description="alpha-1,2-Mannosidase" evidence="9">
    <location>
        <begin position="19"/>
        <end position="986"/>
    </location>
</feature>
<evidence type="ECO:0000313" key="11">
    <source>
        <dbReference type="EMBL" id="CAF0798437.1"/>
    </source>
</evidence>
<dbReference type="PANTHER" id="PTHR45679:SF2">
    <property type="entry name" value="ER DEGRADATION-ENHANCING ALPHA-MANNOSIDASE-LIKE PROTEIN 3"/>
    <property type="match status" value="1"/>
</dbReference>
<keyword evidence="7" id="KW-0378">Hydrolase</keyword>
<keyword evidence="4" id="KW-0325">Glycoprotein</keyword>
<dbReference type="InterPro" id="IPR012341">
    <property type="entry name" value="6hp_glycosidase-like_sf"/>
</dbReference>
<dbReference type="InterPro" id="IPR001382">
    <property type="entry name" value="Glyco_hydro_47"/>
</dbReference>
<gene>
    <name evidence="12" type="ORF">JBS370_LOCUS4233</name>
    <name evidence="11" type="ORF">JXQ802_LOCUS4097</name>
</gene>
<keyword evidence="9" id="KW-0732">Signal</keyword>
<dbReference type="AlphaFoldDB" id="A0A813SNW4"/>
<feature type="active site" evidence="5">
    <location>
        <position position="383"/>
    </location>
</feature>
<evidence type="ECO:0000256" key="2">
    <source>
        <dbReference type="ARBA" id="ARBA00007658"/>
    </source>
</evidence>
<keyword evidence="7" id="KW-0326">Glycosidase</keyword>
<comment type="cofactor">
    <cofactor evidence="6">
        <name>Ca(2+)</name>
        <dbReference type="ChEBI" id="CHEBI:29108"/>
    </cofactor>
</comment>
<comment type="caution">
    <text evidence="11">The sequence shown here is derived from an EMBL/GenBank/DDBJ whole genome shotgun (WGS) entry which is preliminary data.</text>
</comment>
<dbReference type="GO" id="GO:0016020">
    <property type="term" value="C:membrane"/>
    <property type="evidence" value="ECO:0007669"/>
    <property type="project" value="InterPro"/>
</dbReference>
<dbReference type="EC" id="3.2.1.-" evidence="7"/>
<dbReference type="GO" id="GO:1904380">
    <property type="term" value="P:endoplasmic reticulum mannose trimming"/>
    <property type="evidence" value="ECO:0007669"/>
    <property type="project" value="InterPro"/>
</dbReference>
<evidence type="ECO:0000256" key="7">
    <source>
        <dbReference type="RuleBase" id="RU361193"/>
    </source>
</evidence>
<dbReference type="Proteomes" id="UP000663836">
    <property type="component" value="Unassembled WGS sequence"/>
</dbReference>
<keyword evidence="6" id="KW-0479">Metal-binding</keyword>
<dbReference type="SUPFAM" id="SSF48225">
    <property type="entry name" value="Seven-hairpin glycosidases"/>
    <property type="match status" value="1"/>
</dbReference>
<dbReference type="InterPro" id="IPR044674">
    <property type="entry name" value="EDEM1/2/3"/>
</dbReference>
<evidence type="ECO:0000256" key="1">
    <source>
        <dbReference type="ARBA" id="ARBA00004240"/>
    </source>
</evidence>
<dbReference type="Pfam" id="PF01532">
    <property type="entry name" value="Glyco_hydro_47"/>
    <property type="match status" value="1"/>
</dbReference>
<evidence type="ECO:0000313" key="13">
    <source>
        <dbReference type="Proteomes" id="UP000663870"/>
    </source>
</evidence>
<evidence type="ECO:0000256" key="4">
    <source>
        <dbReference type="ARBA" id="ARBA00023180"/>
    </source>
</evidence>
<keyword evidence="3" id="KW-0256">Endoplasmic reticulum</keyword>
<dbReference type="Gene3D" id="1.50.10.10">
    <property type="match status" value="1"/>
</dbReference>
<sequence>MFIKIFQILFLISTIAAGMSPEEKAQLRLQVIDMFKHAFGSYMKYAYPADELMPLSCKGRYRGSETSRGDIDDALGNFSLTLVDSLDTLAVLGMFDEFEHAVRRVIQHVSFDRDVIVSVFETNIRMIGGLLGGHISAKYINSRHPLRLSWYRDELLVLAHDLGLRLLPAFNTTSGLPLPRVNLRYGIDLTLSKSERERFTCTACAGTLILEWATLSRLTGNYLFEQYADRAMSYLWERRHQQSNLMGTILNVHSGDWIVRESGIGAGIDSYYEYLFKAYILLGEKNTDYLSRFQQHYSSIMSYVQQGVAMVNVHMHQPYRLAKNHMDALLAFWPGLQVMTGDLKPAIELHEMLYQVVKKHKFLPEAFTTDYRIHWNSHPLRPEFVESTYFLYKATDDPHYLEVGRTILTNLEKHARVPCGYAALSDVSTGQHEDRMDSFVLAETFKYLYLLFDSIPHRYIDIDQFIFTTEAHLLPLNLLLFNINDTLRKEFDKQTLLSARLYEQKNLSLTERLNERRAKNNQCPAFNGQFQSHQYKEQLRRNIRGDQDMTETITTSSSITNEKRKRESRNRLTAAEFSAGDPQHVAQLTQMGIQTQTMADGRIQLVHNSANAASNEDADDGLLFIQEMMELMKNVNGIGQSSSDTRHHLPLSVIPLVISPLTKLVSFTVGSAQFGKQLHGKAGIFAQLYVAQPFSACSQLFYPHHLYSRIGIVRRGDCMFIEKARQLEHVQAIGGIVIDHNASLKSSNGAIFSMTGDGNNNVHIPFVLMFKDEAFQLLHLVSKQPNLIVYIGEEKLLKESFYQQMEILESLIEPFNQTSRKWIYGQIEWFKKKNLCQIVPIQLKQLELTIHQEDNHVETEIMNKQPIIQFEHIIEANENKSAEEITSELLNSLNLTAANFGGQLNNIDSYRPAFDKMIRTALANGGANESFKSNITVKQEQQIEIPVEVTTTTTNQEESQQQTTTTTRTTDTREYTEKRSKRNDIN</sequence>
<dbReference type="PRINTS" id="PR00747">
    <property type="entry name" value="GLYHDRLASE47"/>
</dbReference>
<feature type="region of interest" description="Disordered" evidence="8">
    <location>
        <begin position="949"/>
        <end position="986"/>
    </location>
</feature>
<accession>A0A813SNW4</accession>
<dbReference type="GO" id="GO:0005509">
    <property type="term" value="F:calcium ion binding"/>
    <property type="evidence" value="ECO:0007669"/>
    <property type="project" value="InterPro"/>
</dbReference>
<dbReference type="Pfam" id="PF02225">
    <property type="entry name" value="PA"/>
    <property type="match status" value="1"/>
</dbReference>
<dbReference type="GO" id="GO:0044322">
    <property type="term" value="C:endoplasmic reticulum quality control compartment"/>
    <property type="evidence" value="ECO:0007669"/>
    <property type="project" value="GOC"/>
</dbReference>
<evidence type="ECO:0000259" key="10">
    <source>
        <dbReference type="Pfam" id="PF02225"/>
    </source>
</evidence>